<dbReference type="PROSITE" id="PS50016">
    <property type="entry name" value="ZF_PHD_2"/>
    <property type="match status" value="1"/>
</dbReference>
<accession>A0A1N6LX83</accession>
<dbReference type="GeneID" id="24423750"/>
<reference evidence="6 7" key="3">
    <citation type="journal article" date="2016" name="Sci. Rep.">
        <title>Genome-wide diversity and gene expression profiling of Babesia microti isolates identify polymorphic genes that mediate host-pathogen interactions.</title>
        <authorList>
            <person name="Silva J.C."/>
            <person name="Cornillot E."/>
            <person name="McCracken C."/>
            <person name="Usmani-Brown S."/>
            <person name="Dwivedi A."/>
            <person name="Ifeonu O.O."/>
            <person name="Crabtree J."/>
            <person name="Gotia H.T."/>
            <person name="Virji A.Z."/>
            <person name="Reynes C."/>
            <person name="Colinge J."/>
            <person name="Kumar V."/>
            <person name="Lawres L."/>
            <person name="Pazzi J.E."/>
            <person name="Pablo J.V."/>
            <person name="Hung C."/>
            <person name="Brancato J."/>
            <person name="Kumari P."/>
            <person name="Orvis J."/>
            <person name="Tretina K."/>
            <person name="Chibucos M."/>
            <person name="Ott S."/>
            <person name="Sadzewicz L."/>
            <person name="Sengamalay N."/>
            <person name="Shetty A.C."/>
            <person name="Su Q."/>
            <person name="Tallon L."/>
            <person name="Fraser C.M."/>
            <person name="Frutos R."/>
            <person name="Molina D.M."/>
            <person name="Krause P.J."/>
            <person name="Ben Mamoun C."/>
        </authorList>
    </citation>
    <scope>NUCLEOTIDE SEQUENCE [LARGE SCALE GENOMIC DNA]</scope>
    <source>
        <strain evidence="6 7">RI</strain>
    </source>
</reference>
<keyword evidence="3" id="KW-0862">Zinc</keyword>
<keyword evidence="6" id="KW-0489">Methyltransferase</keyword>
<evidence type="ECO:0000313" key="6">
    <source>
        <dbReference type="EMBL" id="SIO73471.1"/>
    </source>
</evidence>
<sequence length="207" mass="23977">MLDTPIDELQNDILYTCYSRTCKDVSNRNQLIFCVTCRRGFHSKCCDPPLKYDFVSYYEWQCNRCKLCAKCHVHEDDEIIVICDCCDRAYHLGCTLEKYDEVPSGRWYCDECSCCIVCTVRLDPKEVKRQRRAKNRLNIITCTNCTKIYFQEDGFKLEICDCCNFAIIDTIKCSFCNAIIHKECVNGNGVCKNCESLGNGYQDPNDV</sequence>
<keyword evidence="1" id="KW-0479">Metal-binding</keyword>
<dbReference type="Gene3D" id="3.30.40.10">
    <property type="entry name" value="Zinc/RING finger domain, C3HC4 (zinc finger)"/>
    <property type="match status" value="2"/>
</dbReference>
<dbReference type="SUPFAM" id="SSF57903">
    <property type="entry name" value="FYVE/PHD zinc finger"/>
    <property type="match status" value="2"/>
</dbReference>
<evidence type="ECO:0000256" key="3">
    <source>
        <dbReference type="ARBA" id="ARBA00022833"/>
    </source>
</evidence>
<dbReference type="RefSeq" id="XP_021337567.1">
    <property type="nucleotide sequence ID" value="XM_021482986.1"/>
</dbReference>
<dbReference type="InterPro" id="IPR019787">
    <property type="entry name" value="Znf_PHD-finger"/>
</dbReference>
<evidence type="ECO:0000256" key="4">
    <source>
        <dbReference type="PROSITE-ProRule" id="PRU00146"/>
    </source>
</evidence>
<evidence type="ECO:0000313" key="7">
    <source>
        <dbReference type="Proteomes" id="UP000002899"/>
    </source>
</evidence>
<keyword evidence="6" id="KW-0808">Transferase</keyword>
<dbReference type="SMART" id="SM00249">
    <property type="entry name" value="PHD"/>
    <property type="match status" value="2"/>
</dbReference>
<protein>
    <submittedName>
        <fullName evidence="6">Histone-lysine N-methyltransferase 2C</fullName>
        <ecNumber evidence="6">2.1.1.43</ecNumber>
    </submittedName>
</protein>
<keyword evidence="2 4" id="KW-0863">Zinc-finger</keyword>
<dbReference type="InterPro" id="IPR001965">
    <property type="entry name" value="Znf_PHD"/>
</dbReference>
<keyword evidence="7" id="KW-1185">Reference proteome</keyword>
<name>A0A1N6LX83_BABMR</name>
<dbReference type="Pfam" id="PF00628">
    <property type="entry name" value="PHD"/>
    <property type="match status" value="2"/>
</dbReference>
<proteinExistence type="predicted"/>
<dbReference type="EC" id="2.1.1.43" evidence="6"/>
<reference evidence="6 7" key="1">
    <citation type="journal article" date="2012" name="Nucleic Acids Res.">
        <title>Sequencing of the smallest Apicomplexan genome from the human pathogen Babesia microti.</title>
        <authorList>
            <person name="Cornillot E."/>
            <person name="Hadj-Kaddour K."/>
            <person name="Dassouli A."/>
            <person name="Noel B."/>
            <person name="Ranwez V."/>
            <person name="Vacherie B."/>
            <person name="Augagneur Y."/>
            <person name="Bres V."/>
            <person name="Duclos A."/>
            <person name="Randazzo S."/>
            <person name="Carcy B."/>
            <person name="Debierre-Grockiego F."/>
            <person name="Delbecq S."/>
            <person name="Moubri-Menage K."/>
            <person name="Shams-Eldin H."/>
            <person name="Usmani-Brown S."/>
            <person name="Bringaud F."/>
            <person name="Wincker P."/>
            <person name="Vivares C.P."/>
            <person name="Schwarz R.T."/>
            <person name="Schetters T.P."/>
            <person name="Krause P.J."/>
            <person name="Gorenflot A."/>
            <person name="Berry V."/>
            <person name="Barbe V."/>
            <person name="Ben Mamoun C."/>
        </authorList>
    </citation>
    <scope>NUCLEOTIDE SEQUENCE [LARGE SCALE GENOMIC DNA]</scope>
    <source>
        <strain evidence="6 7">RI</strain>
    </source>
</reference>
<dbReference type="InterPro" id="IPR011011">
    <property type="entry name" value="Znf_FYVE_PHD"/>
</dbReference>
<dbReference type="GO" id="GO:0008168">
    <property type="term" value="F:methyltransferase activity"/>
    <property type="evidence" value="ECO:0007669"/>
    <property type="project" value="UniProtKB-KW"/>
</dbReference>
<dbReference type="Proteomes" id="UP000002899">
    <property type="component" value="Chromosome I"/>
</dbReference>
<dbReference type="VEuPathDB" id="PiroplasmaDB:BMR1_01G03355"/>
<feature type="domain" description="PHD-type" evidence="5">
    <location>
        <begin position="62"/>
        <end position="115"/>
    </location>
</feature>
<reference evidence="6 7" key="2">
    <citation type="journal article" date="2013" name="PLoS ONE">
        <title>Whole genome mapping and re-organization of the nuclear and mitochondrial genomes of Babesia microti isolates.</title>
        <authorList>
            <person name="Cornillot E."/>
            <person name="Dassouli A."/>
            <person name="Garg A."/>
            <person name="Pachikara N."/>
            <person name="Randazzo S."/>
            <person name="Depoix D."/>
            <person name="Carcy B."/>
            <person name="Delbecq S."/>
            <person name="Frutos R."/>
            <person name="Silva J.C."/>
            <person name="Sutton R."/>
            <person name="Krause P.J."/>
            <person name="Mamoun C.B."/>
        </authorList>
    </citation>
    <scope>NUCLEOTIDE SEQUENCE [LARGE SCALE GENOMIC DNA]</scope>
    <source>
        <strain evidence="6 7">RI</strain>
    </source>
</reference>
<dbReference type="GO" id="GO:0008270">
    <property type="term" value="F:zinc ion binding"/>
    <property type="evidence" value="ECO:0007669"/>
    <property type="project" value="UniProtKB-KW"/>
</dbReference>
<dbReference type="KEGG" id="bmic:BMR1_01G03355"/>
<organism evidence="6 7">
    <name type="scientific">Babesia microti (strain RI)</name>
    <dbReference type="NCBI Taxonomy" id="1133968"/>
    <lineage>
        <taxon>Eukaryota</taxon>
        <taxon>Sar</taxon>
        <taxon>Alveolata</taxon>
        <taxon>Apicomplexa</taxon>
        <taxon>Aconoidasida</taxon>
        <taxon>Piroplasmida</taxon>
        <taxon>Babesiidae</taxon>
        <taxon>Babesia</taxon>
    </lineage>
</organism>
<evidence type="ECO:0000256" key="1">
    <source>
        <dbReference type="ARBA" id="ARBA00022723"/>
    </source>
</evidence>
<evidence type="ECO:0000256" key="2">
    <source>
        <dbReference type="ARBA" id="ARBA00022771"/>
    </source>
</evidence>
<dbReference type="GO" id="GO:0032259">
    <property type="term" value="P:methylation"/>
    <property type="evidence" value="ECO:0007669"/>
    <property type="project" value="UniProtKB-KW"/>
</dbReference>
<dbReference type="EMBL" id="FO082871">
    <property type="protein sequence ID" value="SIO73471.1"/>
    <property type="molecule type" value="Genomic_DNA"/>
</dbReference>
<evidence type="ECO:0000259" key="5">
    <source>
        <dbReference type="PROSITE" id="PS50016"/>
    </source>
</evidence>
<dbReference type="InterPro" id="IPR013083">
    <property type="entry name" value="Znf_RING/FYVE/PHD"/>
</dbReference>
<gene>
    <name evidence="6" type="ORF">BMR1_01G03355</name>
</gene>
<dbReference type="AlphaFoldDB" id="A0A1N6LX83"/>
<dbReference type="OrthoDB" id="787137at2759"/>